<feature type="non-terminal residue" evidence="7">
    <location>
        <position position="1"/>
    </location>
</feature>
<keyword evidence="2" id="KW-0378">Hydrolase</keyword>
<protein>
    <recommendedName>
        <fullName evidence="5">DNA 3'-5' helicase II</fullName>
    </recommendedName>
</protein>
<feature type="non-terminal residue" evidence="7">
    <location>
        <position position="111"/>
    </location>
</feature>
<sequence length="111" mass="12619">DSQFDERLFHQQKEHDAVNVMTVHAAKGLEFPAVFMPGLVANKFPLKASGGRNEFYFIDKDAFPYPEAYRTPRDEERRLGFVGASRAEKYLFASWAPIPAGNNSFSKQSIF</sequence>
<comment type="caution">
    <text evidence="7">The sequence shown here is derived from an EMBL/GenBank/DDBJ whole genome shotgun (WGS) entry which is preliminary data.</text>
</comment>
<evidence type="ECO:0000256" key="1">
    <source>
        <dbReference type="ARBA" id="ARBA00022741"/>
    </source>
</evidence>
<dbReference type="Gene3D" id="3.40.50.300">
    <property type="entry name" value="P-loop containing nucleotide triphosphate hydrolases"/>
    <property type="match status" value="1"/>
</dbReference>
<keyword evidence="1" id="KW-0547">Nucleotide-binding</keyword>
<dbReference type="PANTHER" id="PTHR11070">
    <property type="entry name" value="UVRD / RECB / PCRA DNA HELICASE FAMILY MEMBER"/>
    <property type="match status" value="1"/>
</dbReference>
<dbReference type="InterPro" id="IPR014017">
    <property type="entry name" value="DNA_helicase_UvrD-like_C"/>
</dbReference>
<dbReference type="PANTHER" id="PTHR11070:SF2">
    <property type="entry name" value="ATP-DEPENDENT DNA HELICASE SRS2"/>
    <property type="match status" value="1"/>
</dbReference>
<dbReference type="EMBL" id="SLTR01000123">
    <property type="protein sequence ID" value="TDA93908.1"/>
    <property type="molecule type" value="Genomic_DNA"/>
</dbReference>
<accession>A0ABY2D2X0</accession>
<dbReference type="SUPFAM" id="SSF52540">
    <property type="entry name" value="P-loop containing nucleoside triphosphate hydrolases"/>
    <property type="match status" value="1"/>
</dbReference>
<dbReference type="InterPro" id="IPR027417">
    <property type="entry name" value="P-loop_NTPase"/>
</dbReference>
<dbReference type="RefSeq" id="WP_306766930.1">
    <property type="nucleotide sequence ID" value="NZ_SLTR01000123.1"/>
</dbReference>
<dbReference type="InterPro" id="IPR000212">
    <property type="entry name" value="DNA_helicase_UvrD/REP"/>
</dbReference>
<evidence type="ECO:0000313" key="8">
    <source>
        <dbReference type="Proteomes" id="UP000294823"/>
    </source>
</evidence>
<dbReference type="Pfam" id="PF13361">
    <property type="entry name" value="UvrD_C"/>
    <property type="match status" value="1"/>
</dbReference>
<reference evidence="7 8" key="1">
    <citation type="submission" date="2019-03" db="EMBL/GenBank/DDBJ databases">
        <title>Halomonas marinisediminis sp. nov., a moderately halophilic bacterium isolated from the Bohai Gulf.</title>
        <authorList>
            <person name="Ji X."/>
        </authorList>
    </citation>
    <scope>NUCLEOTIDE SEQUENCE [LARGE SCALE GENOMIC DNA]</scope>
    <source>
        <strain evidence="7 8">204</strain>
    </source>
</reference>
<keyword evidence="4" id="KW-0067">ATP-binding</keyword>
<gene>
    <name evidence="7" type="ORF">E0702_16080</name>
</gene>
<keyword evidence="8" id="KW-1185">Reference proteome</keyword>
<keyword evidence="3" id="KW-0347">Helicase</keyword>
<name>A0ABY2D2X0_9GAMM</name>
<evidence type="ECO:0000256" key="3">
    <source>
        <dbReference type="ARBA" id="ARBA00022806"/>
    </source>
</evidence>
<feature type="domain" description="UvrD-like helicase C-terminal" evidence="6">
    <location>
        <begin position="12"/>
        <end position="96"/>
    </location>
</feature>
<evidence type="ECO:0000256" key="4">
    <source>
        <dbReference type="ARBA" id="ARBA00022840"/>
    </source>
</evidence>
<evidence type="ECO:0000256" key="5">
    <source>
        <dbReference type="ARBA" id="ARBA00034923"/>
    </source>
</evidence>
<dbReference type="Proteomes" id="UP000294823">
    <property type="component" value="Unassembled WGS sequence"/>
</dbReference>
<evidence type="ECO:0000256" key="2">
    <source>
        <dbReference type="ARBA" id="ARBA00022801"/>
    </source>
</evidence>
<evidence type="ECO:0000259" key="6">
    <source>
        <dbReference type="Pfam" id="PF13361"/>
    </source>
</evidence>
<evidence type="ECO:0000313" key="7">
    <source>
        <dbReference type="EMBL" id="TDA93908.1"/>
    </source>
</evidence>
<proteinExistence type="predicted"/>
<organism evidence="7 8">
    <name type="scientific">Halomonas marinisediminis</name>
    <dbReference type="NCBI Taxonomy" id="2546095"/>
    <lineage>
        <taxon>Bacteria</taxon>
        <taxon>Pseudomonadati</taxon>
        <taxon>Pseudomonadota</taxon>
        <taxon>Gammaproteobacteria</taxon>
        <taxon>Oceanospirillales</taxon>
        <taxon>Halomonadaceae</taxon>
        <taxon>Halomonas</taxon>
    </lineage>
</organism>